<dbReference type="EMBL" id="LN606600">
    <property type="protein sequence ID" value="CEF40571.1"/>
    <property type="molecule type" value="Genomic_DNA"/>
</dbReference>
<evidence type="ECO:0000256" key="5">
    <source>
        <dbReference type="ARBA" id="ARBA00022475"/>
    </source>
</evidence>
<dbReference type="SUPFAM" id="SSF52540">
    <property type="entry name" value="P-loop containing nucleoside triphosphate hydrolases"/>
    <property type="match status" value="1"/>
</dbReference>
<evidence type="ECO:0000256" key="3">
    <source>
        <dbReference type="ARBA" id="ARBA00020019"/>
    </source>
</evidence>
<evidence type="ECO:0000313" key="13">
    <source>
        <dbReference type="Proteomes" id="UP000056109"/>
    </source>
</evidence>
<evidence type="ECO:0000256" key="2">
    <source>
        <dbReference type="ARBA" id="ARBA00005417"/>
    </source>
</evidence>
<keyword evidence="6" id="KW-0547">Nucleotide-binding</keyword>
<dbReference type="InterPro" id="IPR041701">
    <property type="entry name" value="MetN_ABC"/>
</dbReference>
<evidence type="ECO:0000256" key="8">
    <source>
        <dbReference type="ARBA" id="ARBA00022967"/>
    </source>
</evidence>
<dbReference type="AlphaFoldDB" id="A0A0U5ESH6"/>
<keyword evidence="4" id="KW-0813">Transport</keyword>
<dbReference type="InterPro" id="IPR003593">
    <property type="entry name" value="AAA+_ATPase"/>
</dbReference>
<dbReference type="FunFam" id="3.40.50.300:FF:000056">
    <property type="entry name" value="Cell division ATP-binding protein FtsE"/>
    <property type="match status" value="1"/>
</dbReference>
<dbReference type="InterPro" id="IPR017871">
    <property type="entry name" value="ABC_transporter-like_CS"/>
</dbReference>
<dbReference type="PROSITE" id="PS00211">
    <property type="entry name" value="ABC_TRANSPORTER_1"/>
    <property type="match status" value="1"/>
</dbReference>
<dbReference type="PROSITE" id="PS50893">
    <property type="entry name" value="ABC_TRANSPORTER_2"/>
    <property type="match status" value="1"/>
</dbReference>
<keyword evidence="8" id="KW-1278">Translocase</keyword>
<keyword evidence="5" id="KW-1003">Cell membrane</keyword>
<dbReference type="Pfam" id="PF00005">
    <property type="entry name" value="ABC_tran"/>
    <property type="match status" value="1"/>
</dbReference>
<dbReference type="Gene3D" id="3.40.50.300">
    <property type="entry name" value="P-loop containing nucleotide triphosphate hydrolases"/>
    <property type="match status" value="1"/>
</dbReference>
<dbReference type="InterPro" id="IPR050086">
    <property type="entry name" value="MetN_ABC_transporter-like"/>
</dbReference>
<dbReference type="SMART" id="SM00382">
    <property type="entry name" value="AAA"/>
    <property type="match status" value="1"/>
</dbReference>
<accession>A0A0U5ESH6</accession>
<dbReference type="GO" id="GO:0006865">
    <property type="term" value="P:amino acid transport"/>
    <property type="evidence" value="ECO:0007669"/>
    <property type="project" value="UniProtKB-KW"/>
</dbReference>
<keyword evidence="7 12" id="KW-0067">ATP-binding</keyword>
<keyword evidence="13" id="KW-1185">Reference proteome</keyword>
<dbReference type="InterPro" id="IPR003439">
    <property type="entry name" value="ABC_transporter-like_ATP-bd"/>
</dbReference>
<evidence type="ECO:0000256" key="4">
    <source>
        <dbReference type="ARBA" id="ARBA00022448"/>
    </source>
</evidence>
<comment type="similarity">
    <text evidence="2">Belongs to the ABC transporter superfamily.</text>
</comment>
<gene>
    <name evidence="12" type="primary">metN</name>
    <name evidence="12" type="ORF">ASN_1201</name>
</gene>
<keyword evidence="10" id="KW-0472">Membrane</keyword>
<organism evidence="12 13">
    <name type="scientific">Acetobacter senegalensis</name>
    <dbReference type="NCBI Taxonomy" id="446692"/>
    <lineage>
        <taxon>Bacteria</taxon>
        <taxon>Pseudomonadati</taxon>
        <taxon>Pseudomonadota</taxon>
        <taxon>Alphaproteobacteria</taxon>
        <taxon>Acetobacterales</taxon>
        <taxon>Acetobacteraceae</taxon>
        <taxon>Acetobacter</taxon>
    </lineage>
</organism>
<dbReference type="PANTHER" id="PTHR43166">
    <property type="entry name" value="AMINO ACID IMPORT ATP-BINDING PROTEIN"/>
    <property type="match status" value="1"/>
</dbReference>
<evidence type="ECO:0000256" key="6">
    <source>
        <dbReference type="ARBA" id="ARBA00022741"/>
    </source>
</evidence>
<evidence type="ECO:0000256" key="7">
    <source>
        <dbReference type="ARBA" id="ARBA00022840"/>
    </source>
</evidence>
<evidence type="ECO:0000256" key="10">
    <source>
        <dbReference type="ARBA" id="ARBA00023136"/>
    </source>
</evidence>
<dbReference type="GO" id="GO:0005524">
    <property type="term" value="F:ATP binding"/>
    <property type="evidence" value="ECO:0007669"/>
    <property type="project" value="UniProtKB-KW"/>
</dbReference>
<evidence type="ECO:0000256" key="9">
    <source>
        <dbReference type="ARBA" id="ARBA00022970"/>
    </source>
</evidence>
<protein>
    <recommendedName>
        <fullName evidence="3">Cell division ATP-binding protein FtsE</fullName>
    </recommendedName>
</protein>
<evidence type="ECO:0000259" key="11">
    <source>
        <dbReference type="PROSITE" id="PS50893"/>
    </source>
</evidence>
<evidence type="ECO:0000256" key="1">
    <source>
        <dbReference type="ARBA" id="ARBA00002579"/>
    </source>
</evidence>
<dbReference type="CDD" id="cd03258">
    <property type="entry name" value="ABC_MetN_methionine_transporter"/>
    <property type="match status" value="1"/>
</dbReference>
<dbReference type="PATRIC" id="fig|446692.3.peg.1201"/>
<dbReference type="Proteomes" id="UP000056109">
    <property type="component" value="Chromosome I"/>
</dbReference>
<evidence type="ECO:0000313" key="12">
    <source>
        <dbReference type="EMBL" id="CEF40571.1"/>
    </source>
</evidence>
<proteinExistence type="inferred from homology"/>
<dbReference type="PANTHER" id="PTHR43166:SF30">
    <property type="entry name" value="METHIONINE IMPORT ATP-BINDING PROTEIN METN"/>
    <property type="match status" value="1"/>
</dbReference>
<sequence length="360" mass="38053">MGCTAGCGLSAAQCAASPAGCVSWSHCSGVVMTLLQVEHVSRAFGSQTALQDISFSVSKGDSVGIIGRSGAGKSTLLRCLNGLERPQSGRILLEGEDLATLPEDRLVTLRRRIGVVFQHFNLLNARTVAANVALPLEIAGVAKEQRTRRVAELLELVGLADHARKYPALLSGGQKQRVGIARALAANPSLLLCDEATSALDPETTASILALLADINRTLGLTIVFITHEMDVVRQLAHHVLVLDKGRIVARGTPADILDAAEPTSEPALPAGFSTIHTPNAQTVLRLGLSTQDLVSQLLAQLAHQHQTNATVLATRLHAHQSVPELDVLVQIANPSEESLTFLKNASQSVEVIGYVPADS</sequence>
<keyword evidence="9" id="KW-0029">Amino-acid transport</keyword>
<name>A0A0U5ESH6_9PROT</name>
<dbReference type="GO" id="GO:0016887">
    <property type="term" value="F:ATP hydrolysis activity"/>
    <property type="evidence" value="ECO:0007669"/>
    <property type="project" value="InterPro"/>
</dbReference>
<feature type="domain" description="ABC transporter" evidence="11">
    <location>
        <begin position="35"/>
        <end position="270"/>
    </location>
</feature>
<dbReference type="GO" id="GO:0005886">
    <property type="term" value="C:plasma membrane"/>
    <property type="evidence" value="ECO:0007669"/>
    <property type="project" value="UniProtKB-ARBA"/>
</dbReference>
<dbReference type="KEGG" id="asz:ASN_1201"/>
<reference evidence="13" key="1">
    <citation type="submission" date="2014-09" db="EMBL/GenBank/DDBJ databases">
        <authorList>
            <person name="Illeghems K.G."/>
        </authorList>
    </citation>
    <scope>NUCLEOTIDE SEQUENCE [LARGE SCALE GENOMIC DNA]</scope>
    <source>
        <strain evidence="13">108B</strain>
    </source>
</reference>
<dbReference type="InterPro" id="IPR027417">
    <property type="entry name" value="P-loop_NTPase"/>
</dbReference>
<comment type="function">
    <text evidence="1">Part of the ABC transporter FtsEX involved in cellular division. Important for assembly or stability of the septal ring.</text>
</comment>